<sequence length="228" mass="24477">MNFLQRRRTGLLIKRAQPFVDEPLVAVGNFTWLGNSMGAQPGMRGRADLAGGLPEWTLIGTGATRLHIVTSNNLNPDRGEELFGSWPLDGVRVTEETYGRKIGPVSAGAYRAARFEFPDRPAALLQPFGRQAFELVAARHAANPDKPSLSDGLTRVALMTTADGPVSADVFFLLSYGDGRTDTVPLGDGDKLLTRLQALPGFDNETFIKAVAASEGGISVLWTGPPLD</sequence>
<proteinExistence type="predicted"/>
<evidence type="ECO:0000313" key="2">
    <source>
        <dbReference type="Proteomes" id="UP001651690"/>
    </source>
</evidence>
<organism evidence="1 2">
    <name type="scientific">Mycolicibacterium arenosum</name>
    <dbReference type="NCBI Taxonomy" id="2952157"/>
    <lineage>
        <taxon>Bacteria</taxon>
        <taxon>Bacillati</taxon>
        <taxon>Actinomycetota</taxon>
        <taxon>Actinomycetes</taxon>
        <taxon>Mycobacteriales</taxon>
        <taxon>Mycobacteriaceae</taxon>
        <taxon>Mycolicibacterium</taxon>
    </lineage>
</organism>
<dbReference type="Proteomes" id="UP001651690">
    <property type="component" value="Unassembled WGS sequence"/>
</dbReference>
<name>A0ABT1MG21_9MYCO</name>
<gene>
    <name evidence="1" type="ORF">NM203_31415</name>
</gene>
<reference evidence="1 2" key="1">
    <citation type="submission" date="2022-06" db="EMBL/GenBank/DDBJ databases">
        <title>Mycolicibacterium sp. CAU 1645 isolated from seawater.</title>
        <authorList>
            <person name="Kim W."/>
        </authorList>
    </citation>
    <scope>NUCLEOTIDE SEQUENCE [LARGE SCALE GENOMIC DNA]</scope>
    <source>
        <strain evidence="1 2">CAU 1645</strain>
    </source>
</reference>
<dbReference type="RefSeq" id="WP_255064871.1">
    <property type="nucleotide sequence ID" value="NZ_JANDBD010000019.1"/>
</dbReference>
<dbReference type="EMBL" id="JANDBD010000019">
    <property type="protein sequence ID" value="MCP9276702.1"/>
    <property type="molecule type" value="Genomic_DNA"/>
</dbReference>
<accession>A0ABT1MG21</accession>
<keyword evidence="2" id="KW-1185">Reference proteome</keyword>
<comment type="caution">
    <text evidence="1">The sequence shown here is derived from an EMBL/GenBank/DDBJ whole genome shotgun (WGS) entry which is preliminary data.</text>
</comment>
<evidence type="ECO:0000313" key="1">
    <source>
        <dbReference type="EMBL" id="MCP9276702.1"/>
    </source>
</evidence>
<protein>
    <submittedName>
        <fullName evidence="1">Uncharacterized protein</fullName>
    </submittedName>
</protein>